<evidence type="ECO:0000256" key="7">
    <source>
        <dbReference type="HAMAP-Rule" id="MF_00910"/>
    </source>
</evidence>
<keyword evidence="12" id="KW-1185">Reference proteome</keyword>
<dbReference type="HAMAP" id="MF_00910">
    <property type="entry name" value="FtsL"/>
    <property type="match status" value="1"/>
</dbReference>
<reference evidence="10 11" key="1">
    <citation type="submission" date="2016-10" db="EMBL/GenBank/DDBJ databases">
        <authorList>
            <person name="de Groot N.N."/>
        </authorList>
    </citation>
    <scope>NUCLEOTIDE SEQUENCE [LARGE SCALE GENOMIC DNA]</scope>
    <source>
        <strain evidence="10 11">L 420-91</strain>
    </source>
</reference>
<evidence type="ECO:0000313" key="11">
    <source>
        <dbReference type="Proteomes" id="UP000198956"/>
    </source>
</evidence>
<feature type="transmembrane region" description="Helical" evidence="7">
    <location>
        <begin position="39"/>
        <end position="60"/>
    </location>
</feature>
<comment type="subcellular location">
    <subcellularLocation>
        <location evidence="7">Cell membrane</location>
        <topology evidence="7">Single-pass type II membrane protein</topology>
    </subcellularLocation>
    <text evidence="7">Localizes to the division septum where it forms a ring structure.</text>
</comment>
<dbReference type="AlphaFoldDB" id="A0A1G7WAJ5"/>
<dbReference type="NCBIfam" id="TIGR02209">
    <property type="entry name" value="ftsL_broad"/>
    <property type="match status" value="1"/>
</dbReference>
<evidence type="ECO:0000256" key="6">
    <source>
        <dbReference type="ARBA" id="ARBA00023306"/>
    </source>
</evidence>
<evidence type="ECO:0000313" key="12">
    <source>
        <dbReference type="Proteomes" id="UP000826616"/>
    </source>
</evidence>
<dbReference type="RefSeq" id="WP_057898303.1">
    <property type="nucleotide sequence ID" value="NZ_CP080764.1"/>
</dbReference>
<organism evidence="10 11">
    <name type="scientific">Aneurinibacillus thermoaerophilus</name>
    <dbReference type="NCBI Taxonomy" id="143495"/>
    <lineage>
        <taxon>Bacteria</taxon>
        <taxon>Bacillati</taxon>
        <taxon>Bacillota</taxon>
        <taxon>Bacilli</taxon>
        <taxon>Bacillales</taxon>
        <taxon>Paenibacillaceae</taxon>
        <taxon>Aneurinibacillus group</taxon>
        <taxon>Aneurinibacillus</taxon>
    </lineage>
</organism>
<keyword evidence="1 7" id="KW-1003">Cell membrane</keyword>
<dbReference type="InterPro" id="IPR011922">
    <property type="entry name" value="Cell_div_FtsL"/>
</dbReference>
<evidence type="ECO:0000256" key="1">
    <source>
        <dbReference type="ARBA" id="ARBA00022475"/>
    </source>
</evidence>
<evidence type="ECO:0000313" key="10">
    <source>
        <dbReference type="EMBL" id="SDG68100.1"/>
    </source>
</evidence>
<dbReference type="GeneID" id="97142132"/>
<protein>
    <recommendedName>
        <fullName evidence="7 8">Cell division protein FtsL</fullName>
    </recommendedName>
</protein>
<comment type="function">
    <text evidence="7">Essential cell division protein.</text>
</comment>
<comment type="similarity">
    <text evidence="7">Belongs to the FtsL family.</text>
</comment>
<evidence type="ECO:0000256" key="8">
    <source>
        <dbReference type="NCBIfam" id="TIGR02209"/>
    </source>
</evidence>
<dbReference type="GO" id="GO:0032153">
    <property type="term" value="C:cell division site"/>
    <property type="evidence" value="ECO:0007669"/>
    <property type="project" value="UniProtKB-UniRule"/>
</dbReference>
<keyword evidence="6 7" id="KW-0131">Cell cycle</keyword>
<keyword evidence="5 7" id="KW-0472">Membrane</keyword>
<evidence type="ECO:0000256" key="3">
    <source>
        <dbReference type="ARBA" id="ARBA00022692"/>
    </source>
</evidence>
<dbReference type="OrthoDB" id="2989137at2"/>
<keyword evidence="3 7" id="KW-0812">Transmembrane</keyword>
<dbReference type="EMBL" id="FNDE01000001">
    <property type="protein sequence ID" value="SDG68100.1"/>
    <property type="molecule type" value="Genomic_DNA"/>
</dbReference>
<gene>
    <name evidence="7 9" type="primary">ftsL</name>
    <name evidence="9" type="ORF">K3F53_12185</name>
    <name evidence="10" type="ORF">SAMN04489735_100160</name>
</gene>
<reference evidence="9 12" key="2">
    <citation type="submission" date="2021-08" db="EMBL/GenBank/DDBJ databases">
        <title>Complete genome sequence of the strain Aneurinibacillus thermoaerophilus CCM 8960.</title>
        <authorList>
            <person name="Musilova J."/>
            <person name="Kourilova X."/>
            <person name="Pernicova I."/>
            <person name="Bezdicek M."/>
            <person name="Lengerova M."/>
            <person name="Obruca S."/>
            <person name="Sedlar K."/>
        </authorList>
    </citation>
    <scope>NUCLEOTIDE SEQUENCE [LARGE SCALE GENOMIC DNA]</scope>
    <source>
        <strain evidence="9 12">CCM 8960</strain>
    </source>
</reference>
<evidence type="ECO:0000256" key="2">
    <source>
        <dbReference type="ARBA" id="ARBA00022618"/>
    </source>
</evidence>
<evidence type="ECO:0000256" key="4">
    <source>
        <dbReference type="ARBA" id="ARBA00022989"/>
    </source>
</evidence>
<evidence type="ECO:0000313" key="9">
    <source>
        <dbReference type="EMBL" id="QYY41685.1"/>
    </source>
</evidence>
<name>A0A1G7WAJ5_ANETH</name>
<dbReference type="GO" id="GO:0043093">
    <property type="term" value="P:FtsZ-dependent cytokinesis"/>
    <property type="evidence" value="ECO:0007669"/>
    <property type="project" value="UniProtKB-UniRule"/>
</dbReference>
<keyword evidence="4 7" id="KW-1133">Transmembrane helix</keyword>
<dbReference type="Pfam" id="PF04977">
    <property type="entry name" value="DivIC"/>
    <property type="match status" value="1"/>
</dbReference>
<dbReference type="Proteomes" id="UP000826616">
    <property type="component" value="Chromosome"/>
</dbReference>
<dbReference type="EMBL" id="CP080764">
    <property type="protein sequence ID" value="QYY41685.1"/>
    <property type="molecule type" value="Genomic_DNA"/>
</dbReference>
<proteinExistence type="inferred from homology"/>
<evidence type="ECO:0000256" key="5">
    <source>
        <dbReference type="ARBA" id="ARBA00023136"/>
    </source>
</evidence>
<dbReference type="GO" id="GO:0005886">
    <property type="term" value="C:plasma membrane"/>
    <property type="evidence" value="ECO:0007669"/>
    <property type="project" value="UniProtKB-SubCell"/>
</dbReference>
<sequence length="125" mass="14291">MRLYNQGNLAARIEQKPKQRMIQKKRVTIRYGISSGEKLLYFFAIIALVGVSTLIVARYAQISDYNYQILETKSEMKKMTEENGELRAKIDELSKPERIRSIAEQMGLSKLDNTVRVFKGGTASN</sequence>
<dbReference type="InterPro" id="IPR007060">
    <property type="entry name" value="FtsL/DivIC"/>
</dbReference>
<dbReference type="Proteomes" id="UP000198956">
    <property type="component" value="Unassembled WGS sequence"/>
</dbReference>
<keyword evidence="2 7" id="KW-0132">Cell division</keyword>
<accession>A0A1G7WAJ5</accession>